<dbReference type="InterPro" id="IPR037178">
    <property type="entry name" value="ColicinD_C_sf"/>
</dbReference>
<proteinExistence type="predicted"/>
<keyword evidence="3" id="KW-1185">Reference proteome</keyword>
<reference evidence="2" key="1">
    <citation type="journal article" date="2021" name="Microb. Physiol.">
        <title>Proteogenomic Insights into the Physiology of Marine, Sulfate-Reducing, Filamentous Desulfonema limicola and Desulfonema magnum.</title>
        <authorList>
            <person name="Schnaars V."/>
            <person name="Wohlbrand L."/>
            <person name="Scheve S."/>
            <person name="Hinrichs C."/>
            <person name="Reinhardt R."/>
            <person name="Rabus R."/>
        </authorList>
    </citation>
    <scope>NUCLEOTIDE SEQUENCE</scope>
    <source>
        <strain evidence="2">4be13</strain>
    </source>
</reference>
<evidence type="ECO:0000313" key="2">
    <source>
        <dbReference type="EMBL" id="QTA88863.1"/>
    </source>
</evidence>
<feature type="domain" description="Colicin D C-terminal" evidence="1">
    <location>
        <begin position="4"/>
        <end position="61"/>
    </location>
</feature>
<dbReference type="Pfam" id="PF11429">
    <property type="entry name" value="Colicin_D"/>
    <property type="match status" value="1"/>
</dbReference>
<dbReference type="GO" id="GO:0004540">
    <property type="term" value="F:RNA nuclease activity"/>
    <property type="evidence" value="ECO:0007669"/>
    <property type="project" value="InterPro"/>
</dbReference>
<dbReference type="AlphaFoldDB" id="A0A975BPA9"/>
<accession>A0A975BPA9</accession>
<dbReference type="Gene3D" id="3.10.450.200">
    <property type="match status" value="1"/>
</dbReference>
<protein>
    <submittedName>
        <fullName evidence="2">Colicin D immunity protein domain-containing protein</fullName>
    </submittedName>
</protein>
<gene>
    <name evidence="2" type="ORF">dnm_049100</name>
</gene>
<dbReference type="EMBL" id="CP061800">
    <property type="protein sequence ID" value="QTA88863.1"/>
    <property type="molecule type" value="Genomic_DNA"/>
</dbReference>
<dbReference type="SUPFAM" id="SSF102824">
    <property type="entry name" value="Colicin D/E5 nuclease domain"/>
    <property type="match status" value="1"/>
</dbReference>
<organism evidence="2 3">
    <name type="scientific">Desulfonema magnum</name>
    <dbReference type="NCBI Taxonomy" id="45655"/>
    <lineage>
        <taxon>Bacteria</taxon>
        <taxon>Pseudomonadati</taxon>
        <taxon>Thermodesulfobacteriota</taxon>
        <taxon>Desulfobacteria</taxon>
        <taxon>Desulfobacterales</taxon>
        <taxon>Desulfococcaceae</taxon>
        <taxon>Desulfonema</taxon>
    </lineage>
</organism>
<evidence type="ECO:0000259" key="1">
    <source>
        <dbReference type="Pfam" id="PF11429"/>
    </source>
</evidence>
<dbReference type="Proteomes" id="UP000663722">
    <property type="component" value="Chromosome"/>
</dbReference>
<dbReference type="RefSeq" id="WP_353740346.1">
    <property type="nucleotide sequence ID" value="NZ_CP061800.1"/>
</dbReference>
<dbReference type="KEGG" id="dmm:dnm_049100"/>
<dbReference type="InterPro" id="IPR038233">
    <property type="entry name" value="Colicin_D/E5_nuclease"/>
</dbReference>
<dbReference type="InterPro" id="IPR024440">
    <property type="entry name" value="ColicinD_C"/>
</dbReference>
<sequence>MNAEAFKDAITNHFLDKNTILIPGTYRGKSVNHYYSKTTKINVICKDKKFLSCWKLSGMQQFHIMARGSL</sequence>
<name>A0A975BPA9_9BACT</name>
<evidence type="ECO:0000313" key="3">
    <source>
        <dbReference type="Proteomes" id="UP000663722"/>
    </source>
</evidence>